<comment type="caution">
    <text evidence="2">The sequence shown here is derived from an EMBL/GenBank/DDBJ whole genome shotgun (WGS) entry which is preliminary data.</text>
</comment>
<feature type="region of interest" description="Disordered" evidence="1">
    <location>
        <begin position="1"/>
        <end position="49"/>
    </location>
</feature>
<reference evidence="2 3" key="1">
    <citation type="submission" date="2023-08" db="EMBL/GenBank/DDBJ databases">
        <authorList>
            <person name="Palmer J.M."/>
        </authorList>
    </citation>
    <scope>NUCLEOTIDE SEQUENCE [LARGE SCALE GENOMIC DNA]</scope>
    <source>
        <strain evidence="2 3">TWF481</strain>
    </source>
</reference>
<protein>
    <submittedName>
        <fullName evidence="2">Uncharacterized protein</fullName>
    </submittedName>
</protein>
<evidence type="ECO:0000256" key="1">
    <source>
        <dbReference type="SAM" id="MobiDB-lite"/>
    </source>
</evidence>
<feature type="compositionally biased region" description="Acidic residues" evidence="1">
    <location>
        <begin position="114"/>
        <end position="128"/>
    </location>
</feature>
<evidence type="ECO:0000313" key="3">
    <source>
        <dbReference type="Proteomes" id="UP001370758"/>
    </source>
</evidence>
<gene>
    <name evidence="2" type="ORF">TWF481_002776</name>
</gene>
<keyword evidence="3" id="KW-1185">Reference proteome</keyword>
<accession>A0AAV9VRB8</accession>
<organism evidence="2 3">
    <name type="scientific">Arthrobotrys musiformis</name>
    <dbReference type="NCBI Taxonomy" id="47236"/>
    <lineage>
        <taxon>Eukaryota</taxon>
        <taxon>Fungi</taxon>
        <taxon>Dikarya</taxon>
        <taxon>Ascomycota</taxon>
        <taxon>Pezizomycotina</taxon>
        <taxon>Orbiliomycetes</taxon>
        <taxon>Orbiliales</taxon>
        <taxon>Orbiliaceae</taxon>
        <taxon>Arthrobotrys</taxon>
    </lineage>
</organism>
<proteinExistence type="predicted"/>
<feature type="region of interest" description="Disordered" evidence="1">
    <location>
        <begin position="108"/>
        <end position="136"/>
    </location>
</feature>
<name>A0AAV9VRB8_9PEZI</name>
<sequence>MALDQFPRVSRRKASTTELQSTSAGKQAKMSDPGFGSEALGFDTDDGGSVVEIQDEDLVTHSPVSEPDDNALNRDQAIDQVYIEHIEDLELAQQEELPVYRKGLLSADKVPETTNDDADAELLQEPQDELQSKLDALPFRIQSSTGKFFSRRKKEGG</sequence>
<dbReference type="Proteomes" id="UP001370758">
    <property type="component" value="Unassembled WGS sequence"/>
</dbReference>
<dbReference type="AlphaFoldDB" id="A0AAV9VRB8"/>
<evidence type="ECO:0000313" key="2">
    <source>
        <dbReference type="EMBL" id="KAK6495729.1"/>
    </source>
</evidence>
<dbReference type="EMBL" id="JAVHJL010000012">
    <property type="protein sequence ID" value="KAK6495729.1"/>
    <property type="molecule type" value="Genomic_DNA"/>
</dbReference>
<feature type="compositionally biased region" description="Polar residues" evidence="1">
    <location>
        <begin position="16"/>
        <end position="25"/>
    </location>
</feature>